<dbReference type="PROSITE" id="PS00512">
    <property type="entry name" value="ALPHA_GALACTOSIDASE"/>
    <property type="match status" value="1"/>
</dbReference>
<evidence type="ECO:0000313" key="10">
    <source>
        <dbReference type="Proteomes" id="UP000824024"/>
    </source>
</evidence>
<feature type="active site" description="Proton donor" evidence="6">
    <location>
        <position position="550"/>
    </location>
</feature>
<evidence type="ECO:0000259" key="7">
    <source>
        <dbReference type="Pfam" id="PF16874"/>
    </source>
</evidence>
<evidence type="ECO:0000256" key="1">
    <source>
        <dbReference type="ARBA" id="ARBA00001255"/>
    </source>
</evidence>
<comment type="caution">
    <text evidence="9">The sequence shown here is derived from an EMBL/GenBank/DDBJ whole genome shotgun (WGS) entry which is preliminary data.</text>
</comment>
<dbReference type="EC" id="3.2.1.22" evidence="2 5"/>
<reference evidence="9" key="1">
    <citation type="journal article" date="2021" name="PeerJ">
        <title>Extensive microbial diversity within the chicken gut microbiome revealed by metagenomics and culture.</title>
        <authorList>
            <person name="Gilroy R."/>
            <person name="Ravi A."/>
            <person name="Getino M."/>
            <person name="Pursley I."/>
            <person name="Horton D.L."/>
            <person name="Alikhan N.F."/>
            <person name="Baker D."/>
            <person name="Gharbi K."/>
            <person name="Hall N."/>
            <person name="Watson M."/>
            <person name="Adriaenssens E.M."/>
            <person name="Foster-Nyarko E."/>
            <person name="Jarju S."/>
            <person name="Secka A."/>
            <person name="Antonio M."/>
            <person name="Oren A."/>
            <person name="Chaudhuri R.R."/>
            <person name="La Ragione R."/>
            <person name="Hildebrand F."/>
            <person name="Pallen M.J."/>
        </authorList>
    </citation>
    <scope>NUCLEOTIDE SEQUENCE</scope>
    <source>
        <strain evidence="9">CHK192-9172</strain>
    </source>
</reference>
<dbReference type="Pfam" id="PF16875">
    <property type="entry name" value="Glyco_hydro_36N"/>
    <property type="match status" value="1"/>
</dbReference>
<feature type="active site" description="Nucleophile" evidence="6">
    <location>
        <position position="480"/>
    </location>
</feature>
<dbReference type="Gene3D" id="3.20.20.70">
    <property type="entry name" value="Aldolase class I"/>
    <property type="match status" value="1"/>
</dbReference>
<feature type="domain" description="Glycosyl hydrolase family 36 C-terminal" evidence="7">
    <location>
        <begin position="652"/>
        <end position="726"/>
    </location>
</feature>
<dbReference type="InterPro" id="IPR013780">
    <property type="entry name" value="Glyco_hydro_b"/>
</dbReference>
<dbReference type="InterPro" id="IPR002252">
    <property type="entry name" value="Glyco_hydro_36"/>
</dbReference>
<feature type="domain" description="Glycosyl hydrolase family 36 N-terminal" evidence="8">
    <location>
        <begin position="29"/>
        <end position="286"/>
    </location>
</feature>
<dbReference type="Pfam" id="PF16874">
    <property type="entry name" value="Glyco_hydro_36C"/>
    <property type="match status" value="1"/>
</dbReference>
<dbReference type="PRINTS" id="PR00743">
    <property type="entry name" value="GLHYDRLASE36"/>
</dbReference>
<dbReference type="Gene3D" id="2.60.40.1180">
    <property type="entry name" value="Golgi alpha-mannosidase II"/>
    <property type="match status" value="1"/>
</dbReference>
<evidence type="ECO:0000256" key="3">
    <source>
        <dbReference type="ARBA" id="ARBA00022801"/>
    </source>
</evidence>
<evidence type="ECO:0000256" key="5">
    <source>
        <dbReference type="PIRNR" id="PIRNR005536"/>
    </source>
</evidence>
<dbReference type="Pfam" id="PF02065">
    <property type="entry name" value="Melibiase"/>
    <property type="match status" value="1"/>
</dbReference>
<dbReference type="InterPro" id="IPR031704">
    <property type="entry name" value="Glyco_hydro_36_N"/>
</dbReference>
<dbReference type="InterPro" id="IPR013785">
    <property type="entry name" value="Aldolase_TIM"/>
</dbReference>
<evidence type="ECO:0000256" key="2">
    <source>
        <dbReference type="ARBA" id="ARBA00012755"/>
    </source>
</evidence>
<keyword evidence="4 5" id="KW-0326">Glycosidase</keyword>
<protein>
    <recommendedName>
        <fullName evidence="2 5">Alpha-galactosidase</fullName>
        <ecNumber evidence="2 5">3.2.1.22</ecNumber>
    </recommendedName>
</protein>
<keyword evidence="3 5" id="KW-0378">Hydrolase</keyword>
<name>A0A9D2IFE4_9FIRM</name>
<comment type="similarity">
    <text evidence="5">Belongs to the glycosyl hydrolase.</text>
</comment>
<dbReference type="InterPro" id="IPR000111">
    <property type="entry name" value="Glyco_hydro_27/36_CS"/>
</dbReference>
<dbReference type="Gene3D" id="2.70.98.60">
    <property type="entry name" value="alpha-galactosidase from lactobacil brevis"/>
    <property type="match status" value="1"/>
</dbReference>
<dbReference type="PANTHER" id="PTHR43053">
    <property type="entry name" value="GLYCOSIDASE FAMILY 31"/>
    <property type="match status" value="1"/>
</dbReference>
<dbReference type="GO" id="GO:0016052">
    <property type="term" value="P:carbohydrate catabolic process"/>
    <property type="evidence" value="ECO:0007669"/>
    <property type="project" value="InterPro"/>
</dbReference>
<evidence type="ECO:0000256" key="6">
    <source>
        <dbReference type="PIRSR" id="PIRSR005536-1"/>
    </source>
</evidence>
<evidence type="ECO:0000256" key="4">
    <source>
        <dbReference type="ARBA" id="ARBA00023295"/>
    </source>
</evidence>
<dbReference type="GO" id="GO:0004557">
    <property type="term" value="F:alpha-galactosidase activity"/>
    <property type="evidence" value="ECO:0007669"/>
    <property type="project" value="UniProtKB-UniRule"/>
</dbReference>
<sequence>MSIQYSDTRQVFTLHTERTTYQMKIGSYGYLMHLYYGEKIEDEDTDYLITYYDRGFSPNPNEAGNDRTFSLDAIPQEYSSCGVGDYRISSMEVRNGDGSRIFSGKYAGHRIYKGKYTLEGLPHIWENDGDTVDTLEIDLKDMVSGVKVTLLYSVFEEKDVIARSVKVTNEGQEEVKLNRVMSMNLDFTESDFDFIHFDGRHTMEREIHRCPLNFGIQSVGSCRGTSSHQHNPFTILCKKNAQEDYGECYGFSFVYSGNFICEVEKDQYDQTRVAMGIHPQQFRWMLSPGETFTVPETVMAYSDQGLTGLSHIYHDIFRDNLCRSKFVHQPRPVLINSWEAVYFDFNHAKLMEIAKAAKDLGVDLFVLDDGWFGNRNNDSVSLGDWTENKEKLPRGLAGLAEDLKKEGLKFGLWLEPEMISENSRLYEEHPDWCLHVPGRPVTRGRYQLVLDLSRKDVCDYIVKFIEDILGRADISYIKWDMNRSISDVWSSAADSEHQGETGHKYVLGLYDILERVTSAFPDVLFEGCSGGGGRFDPGMLYYHPQIWCSDNTDALNRLKIQYGTSFGYPISTMGSHVSVCPNHQTGRVVPFKTRGVVAMSGTYGYELDISKMTPEERKECRKMTEDYRKYQKLIFEGDYYRLSNPHNCHGIVAWAFVSKDKQEALVNIVLTDKEANDAQRYVKIRGLDSDAYYYVEGNDRMMSGQLLRRVGIPVPGSMKEYEALQFKLVRQ</sequence>
<reference evidence="9" key="2">
    <citation type="submission" date="2021-04" db="EMBL/GenBank/DDBJ databases">
        <authorList>
            <person name="Gilroy R."/>
        </authorList>
    </citation>
    <scope>NUCLEOTIDE SEQUENCE</scope>
    <source>
        <strain evidence="9">CHK192-9172</strain>
    </source>
</reference>
<dbReference type="InterPro" id="IPR031705">
    <property type="entry name" value="Glyco_hydro_36_C"/>
</dbReference>
<dbReference type="CDD" id="cd14791">
    <property type="entry name" value="GH36"/>
    <property type="match status" value="1"/>
</dbReference>
<gene>
    <name evidence="9" type="ORF">IAA08_03725</name>
</gene>
<evidence type="ECO:0000259" key="8">
    <source>
        <dbReference type="Pfam" id="PF16875"/>
    </source>
</evidence>
<comment type="catalytic activity">
    <reaction evidence="1 5">
        <text>Hydrolysis of terminal, non-reducing alpha-D-galactose residues in alpha-D-galactosides, including galactose oligosaccharides, galactomannans and galactolipids.</text>
        <dbReference type="EC" id="3.2.1.22"/>
    </reaction>
</comment>
<dbReference type="PIRSF" id="PIRSF005536">
    <property type="entry name" value="Agal"/>
    <property type="match status" value="1"/>
</dbReference>
<dbReference type="InterPro" id="IPR038417">
    <property type="entry name" value="Alpga-gal_N_sf"/>
</dbReference>
<dbReference type="PANTHER" id="PTHR43053:SF3">
    <property type="entry name" value="ALPHA-GALACTOSIDASE C-RELATED"/>
    <property type="match status" value="1"/>
</dbReference>
<proteinExistence type="inferred from homology"/>
<dbReference type="Proteomes" id="UP000824024">
    <property type="component" value="Unassembled WGS sequence"/>
</dbReference>
<dbReference type="AlphaFoldDB" id="A0A9D2IFE4"/>
<dbReference type="InterPro" id="IPR017853">
    <property type="entry name" value="GH"/>
</dbReference>
<dbReference type="SUPFAM" id="SSF51445">
    <property type="entry name" value="(Trans)glycosidases"/>
    <property type="match status" value="1"/>
</dbReference>
<evidence type="ECO:0000313" key="9">
    <source>
        <dbReference type="EMBL" id="HIZ07030.1"/>
    </source>
</evidence>
<accession>A0A9D2IFE4</accession>
<dbReference type="InterPro" id="IPR050985">
    <property type="entry name" value="Alpha-glycosidase_related"/>
</dbReference>
<organism evidence="9 10">
    <name type="scientific">Candidatus Eubacterium avistercoris</name>
    <dbReference type="NCBI Taxonomy" id="2838567"/>
    <lineage>
        <taxon>Bacteria</taxon>
        <taxon>Bacillati</taxon>
        <taxon>Bacillota</taxon>
        <taxon>Clostridia</taxon>
        <taxon>Eubacteriales</taxon>
        <taxon>Eubacteriaceae</taxon>
        <taxon>Eubacterium</taxon>
    </lineage>
</organism>
<dbReference type="EMBL" id="DXCH01000102">
    <property type="protein sequence ID" value="HIZ07030.1"/>
    <property type="molecule type" value="Genomic_DNA"/>
</dbReference>
<dbReference type="FunFam" id="3.20.20.70:FF:000118">
    <property type="entry name" value="Alpha-galactosidase"/>
    <property type="match status" value="1"/>
</dbReference>